<sequence length="735" mass="82735">MSLYEDKADTIWLQLIEEKEEECWAVGEERKVSKERLEEEDGANITGESAEYGGGSVVKDGESQKGDRTSSRTKSKRVCGKEVLNKKGDRWQEVREKRKRAEGSGRRKSLGKDVMEPEQRGGQCRLHAAESTMRAKHHRGDEESQTSVSIKDASDVEARRWEALGSDEENESEWEVLEYEEGSSEEGVQTDGRKYVRTKKEVTHHLHGMDRVVRVAFDVDDANVILRSRCMLGSLVKLNVTLDDFHKDAVRGTMFRAALEYGGMEMDQHLTLALVKYWGFYISRASCSIQFVSCGTNDWIAYTWMRARDLDRDEEVGEAANILVEAGVVGSEVCELYGKPRPGVQWGESGWHFLEALLVVGIERCAFSIIVICSQLVHIGVRRCTGDIRECVWAEAVWRDVMQTIEDTQRKLGSGPLSEIQLNGYGSMSIRHCLMCKTVNDIRGLLAGEKEITVADMMPNREAHVTGGYAFPDVGFSNEMVLHPWTTKEVARWRQKEKELDLRLQEGQSGSGARTGNPGCVPSKGASPITVEGHEMSHNVREEMDTQAERIAQSMKKADKKKRKAELLSPLPIRLTPDSGGRTTAVSSGAVAKVHVIREVMTNVVLYIVTARMHAQVVADDVDVERLFVVGGEPQPLLSQEELFRKTDVVPKWIWDVVLKGSNPPIHYVFISLLDLIIDHWLLFVGDLHEKKYHVHDPLPTVQQGKGARKYLPGKVVREGDVFAYGSQFEMWFML</sequence>
<dbReference type="EMBL" id="JAKOGI010002397">
    <property type="protein sequence ID" value="KAJ8422075.1"/>
    <property type="molecule type" value="Genomic_DNA"/>
</dbReference>
<dbReference type="Proteomes" id="UP001153076">
    <property type="component" value="Unassembled WGS sequence"/>
</dbReference>
<organism evidence="2 3">
    <name type="scientific">Carnegiea gigantea</name>
    <dbReference type="NCBI Taxonomy" id="171969"/>
    <lineage>
        <taxon>Eukaryota</taxon>
        <taxon>Viridiplantae</taxon>
        <taxon>Streptophyta</taxon>
        <taxon>Embryophyta</taxon>
        <taxon>Tracheophyta</taxon>
        <taxon>Spermatophyta</taxon>
        <taxon>Magnoliopsida</taxon>
        <taxon>eudicotyledons</taxon>
        <taxon>Gunneridae</taxon>
        <taxon>Pentapetalae</taxon>
        <taxon>Caryophyllales</taxon>
        <taxon>Cactineae</taxon>
        <taxon>Cactaceae</taxon>
        <taxon>Cactoideae</taxon>
        <taxon>Echinocereeae</taxon>
        <taxon>Carnegiea</taxon>
    </lineage>
</organism>
<gene>
    <name evidence="2" type="ORF">Cgig2_017480</name>
</gene>
<feature type="region of interest" description="Disordered" evidence="1">
    <location>
        <begin position="504"/>
        <end position="524"/>
    </location>
</feature>
<feature type="compositionally biased region" description="Basic and acidic residues" evidence="1">
    <location>
        <begin position="79"/>
        <end position="119"/>
    </location>
</feature>
<proteinExistence type="predicted"/>
<evidence type="ECO:0000256" key="1">
    <source>
        <dbReference type="SAM" id="MobiDB-lite"/>
    </source>
</evidence>
<accession>A0A9Q1JKW7</accession>
<name>A0A9Q1JKW7_9CARY</name>
<feature type="region of interest" description="Disordered" evidence="1">
    <location>
        <begin position="34"/>
        <end position="153"/>
    </location>
</feature>
<feature type="compositionally biased region" description="Basic and acidic residues" evidence="1">
    <location>
        <begin position="59"/>
        <end position="70"/>
    </location>
</feature>
<reference evidence="2" key="1">
    <citation type="submission" date="2022-04" db="EMBL/GenBank/DDBJ databases">
        <title>Carnegiea gigantea Genome sequencing and assembly v2.</title>
        <authorList>
            <person name="Copetti D."/>
            <person name="Sanderson M.J."/>
            <person name="Burquez A."/>
            <person name="Wojciechowski M.F."/>
        </authorList>
    </citation>
    <scope>NUCLEOTIDE SEQUENCE</scope>
    <source>
        <strain evidence="2">SGP5-SGP5p</strain>
        <tissue evidence="2">Aerial part</tissue>
    </source>
</reference>
<evidence type="ECO:0000313" key="2">
    <source>
        <dbReference type="EMBL" id="KAJ8422075.1"/>
    </source>
</evidence>
<keyword evidence="3" id="KW-1185">Reference proteome</keyword>
<protein>
    <submittedName>
        <fullName evidence="2">Uncharacterized protein</fullName>
    </submittedName>
</protein>
<dbReference type="OrthoDB" id="1723350at2759"/>
<dbReference type="AlphaFoldDB" id="A0A9Q1JKW7"/>
<evidence type="ECO:0000313" key="3">
    <source>
        <dbReference type="Proteomes" id="UP001153076"/>
    </source>
</evidence>
<comment type="caution">
    <text evidence="2">The sequence shown here is derived from an EMBL/GenBank/DDBJ whole genome shotgun (WGS) entry which is preliminary data.</text>
</comment>